<keyword evidence="6 16" id="KW-0472">Membrane</keyword>
<dbReference type="GO" id="GO:0005794">
    <property type="term" value="C:Golgi apparatus"/>
    <property type="evidence" value="ECO:0007669"/>
    <property type="project" value="TreeGrafter"/>
</dbReference>
<name>A0A6A4W5P6_AMPAM</name>
<dbReference type="FunFam" id="1.20.120.1760:FF:000002">
    <property type="entry name" value="Choline/ethanolamine phosphotransferase 1"/>
    <property type="match status" value="1"/>
</dbReference>
<dbReference type="InterPro" id="IPR043130">
    <property type="entry name" value="CDP-OH_PTrfase_TM_dom"/>
</dbReference>
<dbReference type="PANTHER" id="PTHR10414:SF37">
    <property type="entry name" value="BB IN A BOXCAR, ISOFORM C"/>
    <property type="match status" value="1"/>
</dbReference>
<evidence type="ECO:0000256" key="13">
    <source>
        <dbReference type="ARBA" id="ARBA00038987"/>
    </source>
</evidence>
<feature type="transmembrane region" description="Helical" evidence="16">
    <location>
        <begin position="47"/>
        <end position="71"/>
    </location>
</feature>
<keyword evidence="18" id="KW-1185">Reference proteome</keyword>
<comment type="catalytic activity">
    <reaction evidence="10">
        <text>1,2-dioctanoyl-sn-glycerol + CDP-choline = 1,2-dioctanoyl-sn-glycero-3-phosphocholine + CMP + H(+)</text>
        <dbReference type="Rhea" id="RHEA:54232"/>
        <dbReference type="ChEBI" id="CHEBI:15378"/>
        <dbReference type="ChEBI" id="CHEBI:58779"/>
        <dbReference type="ChEBI" id="CHEBI:60377"/>
        <dbReference type="ChEBI" id="CHEBI:76979"/>
        <dbReference type="ChEBI" id="CHEBI:78228"/>
    </reaction>
    <physiologicalReaction direction="left-to-right" evidence="10">
        <dbReference type="Rhea" id="RHEA:54233"/>
    </physiologicalReaction>
</comment>
<dbReference type="EC" id="2.7.8.2" evidence="13"/>
<evidence type="ECO:0000256" key="5">
    <source>
        <dbReference type="ARBA" id="ARBA00022989"/>
    </source>
</evidence>
<dbReference type="Proteomes" id="UP000440578">
    <property type="component" value="Unassembled WGS sequence"/>
</dbReference>
<evidence type="ECO:0000256" key="16">
    <source>
        <dbReference type="SAM" id="Phobius"/>
    </source>
</evidence>
<comment type="catalytic activity">
    <reaction evidence="11">
        <text>1-hexadecanoyl-2-(9Z-octadecenoyl)-sn-glycerol + CDP-choline = 1-hexadecanoyl-2-(9Z-octadecenoyl)-sn-glycero-3-phosphocholine + CMP + H(+)</text>
        <dbReference type="Rhea" id="RHEA:54244"/>
        <dbReference type="ChEBI" id="CHEBI:15378"/>
        <dbReference type="ChEBI" id="CHEBI:58779"/>
        <dbReference type="ChEBI" id="CHEBI:60377"/>
        <dbReference type="ChEBI" id="CHEBI:73001"/>
        <dbReference type="ChEBI" id="CHEBI:75466"/>
    </reaction>
    <physiologicalReaction direction="left-to-right" evidence="11">
        <dbReference type="Rhea" id="RHEA:54245"/>
    </physiologicalReaction>
</comment>
<feature type="transmembrane region" description="Helical" evidence="16">
    <location>
        <begin position="214"/>
        <end position="237"/>
    </location>
</feature>
<dbReference type="InterPro" id="IPR048254">
    <property type="entry name" value="CDP_ALCOHOL_P_TRANSF_CS"/>
</dbReference>
<dbReference type="GO" id="GO:0005789">
    <property type="term" value="C:endoplasmic reticulum membrane"/>
    <property type="evidence" value="ECO:0007669"/>
    <property type="project" value="TreeGrafter"/>
</dbReference>
<dbReference type="GO" id="GO:0006646">
    <property type="term" value="P:phosphatidylethanolamine biosynthetic process"/>
    <property type="evidence" value="ECO:0007669"/>
    <property type="project" value="TreeGrafter"/>
</dbReference>
<feature type="transmembrane region" description="Helical" evidence="16">
    <location>
        <begin position="249"/>
        <end position="273"/>
    </location>
</feature>
<reference evidence="17 18" key="1">
    <citation type="submission" date="2019-07" db="EMBL/GenBank/DDBJ databases">
        <title>Draft genome assembly of a fouling barnacle, Amphibalanus amphitrite (Darwin, 1854): The first reference genome for Thecostraca.</title>
        <authorList>
            <person name="Kim W."/>
        </authorList>
    </citation>
    <scope>NUCLEOTIDE SEQUENCE [LARGE SCALE GENOMIC DNA]</scope>
    <source>
        <strain evidence="17">SNU_AA5</strain>
        <tissue evidence="17">Soma without cirri and trophi</tissue>
    </source>
</reference>
<evidence type="ECO:0000256" key="14">
    <source>
        <dbReference type="ARBA" id="ARBA00048570"/>
    </source>
</evidence>
<evidence type="ECO:0000313" key="17">
    <source>
        <dbReference type="EMBL" id="KAF0297348.1"/>
    </source>
</evidence>
<keyword evidence="5 16" id="KW-1133">Transmembrane helix</keyword>
<organism evidence="17 18">
    <name type="scientific">Amphibalanus amphitrite</name>
    <name type="common">Striped barnacle</name>
    <name type="synonym">Balanus amphitrite</name>
    <dbReference type="NCBI Taxonomy" id="1232801"/>
    <lineage>
        <taxon>Eukaryota</taxon>
        <taxon>Metazoa</taxon>
        <taxon>Ecdysozoa</taxon>
        <taxon>Arthropoda</taxon>
        <taxon>Crustacea</taxon>
        <taxon>Multicrustacea</taxon>
        <taxon>Cirripedia</taxon>
        <taxon>Thoracica</taxon>
        <taxon>Thoracicalcarea</taxon>
        <taxon>Balanomorpha</taxon>
        <taxon>Balanoidea</taxon>
        <taxon>Balanidae</taxon>
        <taxon>Amphibalaninae</taxon>
        <taxon>Amphibalanus</taxon>
    </lineage>
</organism>
<comment type="catalytic activity">
    <reaction evidence="9">
        <text>1-hexadecanoyl-2-(4Z,7Z,10Z,13Z,16Z,19Z-docosahexaenoyl)-sn-glycerol + CDP-choline = 1-hexadecanoyl-2-(4Z,7Z,10Z,13Z,16Z,19Z-docosahexaenoyl)-sn-glycero-3-phosphocholine + CMP + H(+)</text>
        <dbReference type="Rhea" id="RHEA:54332"/>
        <dbReference type="ChEBI" id="CHEBI:15378"/>
        <dbReference type="ChEBI" id="CHEBI:58779"/>
        <dbReference type="ChEBI" id="CHEBI:60377"/>
        <dbReference type="ChEBI" id="CHEBI:74963"/>
        <dbReference type="ChEBI" id="CHEBI:82949"/>
    </reaction>
    <physiologicalReaction direction="left-to-right" evidence="9">
        <dbReference type="Rhea" id="RHEA:54333"/>
    </physiologicalReaction>
</comment>
<evidence type="ECO:0000256" key="7">
    <source>
        <dbReference type="ARBA" id="ARBA00023209"/>
    </source>
</evidence>
<comment type="catalytic activity">
    <reaction evidence="14">
        <text>CDP-choline + a 1,2-diacyl-sn-glycerol = a 1,2-diacyl-sn-glycero-3-phosphocholine + CMP + H(+)</text>
        <dbReference type="Rhea" id="RHEA:32939"/>
        <dbReference type="ChEBI" id="CHEBI:15378"/>
        <dbReference type="ChEBI" id="CHEBI:17815"/>
        <dbReference type="ChEBI" id="CHEBI:57643"/>
        <dbReference type="ChEBI" id="CHEBI:58779"/>
        <dbReference type="ChEBI" id="CHEBI:60377"/>
        <dbReference type="EC" id="2.7.8.2"/>
    </reaction>
    <physiologicalReaction direction="left-to-right" evidence="14">
        <dbReference type="Rhea" id="RHEA:32940"/>
    </physiologicalReaction>
</comment>
<proteinExistence type="inferred from homology"/>
<evidence type="ECO:0000256" key="4">
    <source>
        <dbReference type="ARBA" id="ARBA00022692"/>
    </source>
</evidence>
<feature type="transmembrane region" description="Helical" evidence="16">
    <location>
        <begin position="83"/>
        <end position="98"/>
    </location>
</feature>
<evidence type="ECO:0000313" key="18">
    <source>
        <dbReference type="Proteomes" id="UP000440578"/>
    </source>
</evidence>
<feature type="transmembrane region" description="Helical" evidence="16">
    <location>
        <begin position="294"/>
        <end position="317"/>
    </location>
</feature>
<evidence type="ECO:0000256" key="6">
    <source>
        <dbReference type="ARBA" id="ARBA00023136"/>
    </source>
</evidence>
<dbReference type="InterPro" id="IPR014472">
    <property type="entry name" value="CHOPT"/>
</dbReference>
<dbReference type="InterPro" id="IPR000462">
    <property type="entry name" value="CDP-OH_P_trans"/>
</dbReference>
<keyword evidence="4 16" id="KW-0812">Transmembrane</keyword>
<comment type="pathway">
    <text evidence="12">Phospholipid metabolism; phosphatidylcholine biosynthesis; phosphatidylcholine from phosphocholine: step 2/2.</text>
</comment>
<dbReference type="EMBL" id="VIIS01001498">
    <property type="protein sequence ID" value="KAF0297348.1"/>
    <property type="molecule type" value="Genomic_DNA"/>
</dbReference>
<dbReference type="GO" id="GO:0004142">
    <property type="term" value="F:diacylglycerol cholinephosphotransferase activity"/>
    <property type="evidence" value="ECO:0007669"/>
    <property type="project" value="UniProtKB-EC"/>
</dbReference>
<protein>
    <recommendedName>
        <fullName evidence="13">diacylglycerol cholinephosphotransferase</fullName>
        <ecNumber evidence="13">2.7.8.2</ecNumber>
    </recommendedName>
</protein>
<sequence length="462" mass="50549">MLFGRERLLSPTQLQNLDQHKYSCQSDSVLDPYMQPWWNWLVGRCPLWLAPNLITLAGLAVNIATTLILVYYNPDAKGSTPQWACLLAGLGLFIYQSLDAIDGKQARRTGSSSPLGELFDHGCDSVSVVFVVVGVATMTSMGESPMMMFVVCFTAIALFYIAHWQTFVSGTLKFGKIDVTEEQFCVISLYVIGAIFGSDIWNMEISNTGYKLKVMLVVMGVGVTVIHLVGSFGIILTGGVGKNGSSVAIRLYGGLTVPLKMVPFSATVGAAALHVHQYFGRIMRGGIGKNGSTVAGTSVLSPSIPLALVVVPAFVIYRKSLQHVYETHPVLYVIAFATVASKVTCKLVLAHMTRSELEYSDSSMIGPAMLFLNQYFNTYFQEYYVLWVCLIWGLVDFLDYWRKICTEICDHMGIYCFRIKQQSAAAAAAAPAAGPGRWDSAVKVPLLRSSRSPSRDSTEVSP</sequence>
<keyword evidence="7" id="KW-0443">Lipid metabolism</keyword>
<feature type="transmembrane region" description="Helical" evidence="16">
    <location>
        <begin position="184"/>
        <end position="202"/>
    </location>
</feature>
<evidence type="ECO:0000256" key="9">
    <source>
        <dbReference type="ARBA" id="ARBA00036100"/>
    </source>
</evidence>
<dbReference type="AlphaFoldDB" id="A0A6A4W5P6"/>
<dbReference type="Pfam" id="PF01066">
    <property type="entry name" value="CDP-OH_P_transf"/>
    <property type="match status" value="1"/>
</dbReference>
<dbReference type="PROSITE" id="PS00379">
    <property type="entry name" value="CDP_ALCOHOL_P_TRANSF"/>
    <property type="match status" value="1"/>
</dbReference>
<evidence type="ECO:0000256" key="12">
    <source>
        <dbReference type="ARBA" id="ARBA00037890"/>
    </source>
</evidence>
<comment type="caution">
    <text evidence="17">The sequence shown here is derived from an EMBL/GenBank/DDBJ whole genome shotgun (WGS) entry which is preliminary data.</text>
</comment>
<keyword evidence="7" id="KW-0594">Phospholipid biosynthesis</keyword>
<feature type="transmembrane region" description="Helical" evidence="16">
    <location>
        <begin position="146"/>
        <end position="164"/>
    </location>
</feature>
<evidence type="ECO:0000256" key="11">
    <source>
        <dbReference type="ARBA" id="ARBA00036890"/>
    </source>
</evidence>
<evidence type="ECO:0000256" key="1">
    <source>
        <dbReference type="ARBA" id="ARBA00004141"/>
    </source>
</evidence>
<comment type="similarity">
    <text evidence="2 15">Belongs to the CDP-alcohol phosphatidyltransferase class-I family.</text>
</comment>
<evidence type="ECO:0000256" key="10">
    <source>
        <dbReference type="ARBA" id="ARBA00036651"/>
    </source>
</evidence>
<evidence type="ECO:0000256" key="3">
    <source>
        <dbReference type="ARBA" id="ARBA00022679"/>
    </source>
</evidence>
<dbReference type="Gene3D" id="1.20.120.1760">
    <property type="match status" value="1"/>
</dbReference>
<keyword evidence="3 15" id="KW-0808">Transferase</keyword>
<dbReference type="OrthoDB" id="196717at2759"/>
<gene>
    <name evidence="17" type="primary">CEPT1</name>
    <name evidence="17" type="ORF">FJT64_000545</name>
</gene>
<feature type="transmembrane region" description="Helical" evidence="16">
    <location>
        <begin position="329"/>
        <end position="349"/>
    </location>
</feature>
<keyword evidence="8" id="KW-1208">Phospholipid metabolism</keyword>
<evidence type="ECO:0000256" key="15">
    <source>
        <dbReference type="RuleBase" id="RU003750"/>
    </source>
</evidence>
<evidence type="ECO:0000256" key="8">
    <source>
        <dbReference type="ARBA" id="ARBA00023264"/>
    </source>
</evidence>
<dbReference type="GO" id="GO:0004307">
    <property type="term" value="F:ethanolaminephosphotransferase activity"/>
    <property type="evidence" value="ECO:0007669"/>
    <property type="project" value="TreeGrafter"/>
</dbReference>
<dbReference type="PANTHER" id="PTHR10414">
    <property type="entry name" value="ETHANOLAMINEPHOSPHOTRANSFERASE"/>
    <property type="match status" value="1"/>
</dbReference>
<evidence type="ECO:0000256" key="2">
    <source>
        <dbReference type="ARBA" id="ARBA00010441"/>
    </source>
</evidence>
<accession>A0A6A4W5P6</accession>
<comment type="subcellular location">
    <subcellularLocation>
        <location evidence="1">Membrane</location>
        <topology evidence="1">Multi-pass membrane protein</topology>
    </subcellularLocation>
</comment>
<keyword evidence="7" id="KW-0444">Lipid biosynthesis</keyword>